<dbReference type="Gene3D" id="1.10.10.10">
    <property type="entry name" value="Winged helix-like DNA-binding domain superfamily/Winged helix DNA-binding domain"/>
    <property type="match status" value="1"/>
</dbReference>
<dbReference type="RefSeq" id="WP_004395420.1">
    <property type="nucleotide sequence ID" value="NZ_JACRUP010000001.1"/>
</dbReference>
<keyword evidence="2" id="KW-0805">Transcription regulation</keyword>
<gene>
    <name evidence="6" type="ORF">H8Q88_03785</name>
</gene>
<evidence type="ECO:0000256" key="4">
    <source>
        <dbReference type="ARBA" id="ARBA00023163"/>
    </source>
</evidence>
<dbReference type="PANTHER" id="PTHR30118:SF15">
    <property type="entry name" value="TRANSCRIPTIONAL REGULATORY PROTEIN"/>
    <property type="match status" value="1"/>
</dbReference>
<keyword evidence="3" id="KW-0238">DNA-binding</keyword>
<dbReference type="Proteomes" id="UP000615796">
    <property type="component" value="Unassembled WGS sequence"/>
</dbReference>
<dbReference type="InterPro" id="IPR000847">
    <property type="entry name" value="LysR_HTH_N"/>
</dbReference>
<proteinExistence type="inferred from homology"/>
<dbReference type="PROSITE" id="PS50931">
    <property type="entry name" value="HTH_LYSR"/>
    <property type="match status" value="1"/>
</dbReference>
<sequence>MHNYKLLPTLYALLETKNLTDAAKKLNVTQPAISKTLKQLREEFQDPLLIRQGQQFILTKRGESLLVLLPSVFTQLEQLYQPADCEVHKIQRPFNLALNHFISPDILPQLCREFHQQAPRARLNTTLWQDRALSELAESQVDLLATLSVIVPENLHGKKLASDQYVVCRWSQHIEQNTTLTLDDYFRARHILVSGLHTESLQVDTLFQRYRKKRRIFATLPSIRLAIETMIGTDCLVTLPLHIAAQYAQGHPVTLFPTPYELPQHDYYLLWHAKHHHSLEHRWFREFCYQFFKQDIKDKQDIGYSLLVS</sequence>
<dbReference type="Pfam" id="PF00126">
    <property type="entry name" value="HTH_1"/>
    <property type="match status" value="1"/>
</dbReference>
<evidence type="ECO:0000313" key="6">
    <source>
        <dbReference type="EMBL" id="MBC5850077.1"/>
    </source>
</evidence>
<dbReference type="InterPro" id="IPR037402">
    <property type="entry name" value="YidZ_PBP2"/>
</dbReference>
<evidence type="ECO:0000256" key="1">
    <source>
        <dbReference type="ARBA" id="ARBA00009437"/>
    </source>
</evidence>
<accession>A0A9X0R605</accession>
<evidence type="ECO:0000256" key="3">
    <source>
        <dbReference type="ARBA" id="ARBA00023125"/>
    </source>
</evidence>
<dbReference type="PRINTS" id="PR00039">
    <property type="entry name" value="HTHLYSR"/>
</dbReference>
<name>A0A9X0R605_VIBME</name>
<comment type="caution">
    <text evidence="6">The sequence shown here is derived from an EMBL/GenBank/DDBJ whole genome shotgun (WGS) entry which is preliminary data.</text>
</comment>
<feature type="domain" description="HTH lysR-type" evidence="5">
    <location>
        <begin position="1"/>
        <end position="59"/>
    </location>
</feature>
<protein>
    <submittedName>
        <fullName evidence="6">LysR family transcriptional regulator</fullName>
    </submittedName>
</protein>
<dbReference type="Pfam" id="PF03466">
    <property type="entry name" value="LysR_substrate"/>
    <property type="match status" value="1"/>
</dbReference>
<dbReference type="InterPro" id="IPR036388">
    <property type="entry name" value="WH-like_DNA-bd_sf"/>
</dbReference>
<dbReference type="SUPFAM" id="SSF46785">
    <property type="entry name" value="Winged helix' DNA-binding domain"/>
    <property type="match status" value="1"/>
</dbReference>
<dbReference type="OrthoDB" id="6621790at2"/>
<organism evidence="6 7">
    <name type="scientific">Vibrio metschnikovii</name>
    <dbReference type="NCBI Taxonomy" id="28172"/>
    <lineage>
        <taxon>Bacteria</taxon>
        <taxon>Pseudomonadati</taxon>
        <taxon>Pseudomonadota</taxon>
        <taxon>Gammaproteobacteria</taxon>
        <taxon>Vibrionales</taxon>
        <taxon>Vibrionaceae</taxon>
        <taxon>Vibrio</taxon>
    </lineage>
</organism>
<dbReference type="InterPro" id="IPR050389">
    <property type="entry name" value="LysR-type_TF"/>
</dbReference>
<dbReference type="PANTHER" id="PTHR30118">
    <property type="entry name" value="HTH-TYPE TRANSCRIPTIONAL REGULATOR LEUO-RELATED"/>
    <property type="match status" value="1"/>
</dbReference>
<dbReference type="GO" id="GO:0003700">
    <property type="term" value="F:DNA-binding transcription factor activity"/>
    <property type="evidence" value="ECO:0007669"/>
    <property type="project" value="InterPro"/>
</dbReference>
<dbReference type="Gene3D" id="3.40.190.10">
    <property type="entry name" value="Periplasmic binding protein-like II"/>
    <property type="match status" value="2"/>
</dbReference>
<dbReference type="EMBL" id="JACRUP010000001">
    <property type="protein sequence ID" value="MBC5850077.1"/>
    <property type="molecule type" value="Genomic_DNA"/>
</dbReference>
<evidence type="ECO:0000259" key="5">
    <source>
        <dbReference type="PROSITE" id="PS50931"/>
    </source>
</evidence>
<comment type="similarity">
    <text evidence="1">Belongs to the LysR transcriptional regulatory family.</text>
</comment>
<keyword evidence="7" id="KW-1185">Reference proteome</keyword>
<dbReference type="SUPFAM" id="SSF53850">
    <property type="entry name" value="Periplasmic binding protein-like II"/>
    <property type="match status" value="1"/>
</dbReference>
<reference evidence="6" key="1">
    <citation type="submission" date="2020-08" db="EMBL/GenBank/DDBJ databases">
        <title>Genome Sequencing and Pan-Genome Analysis of Migratory bird Vibrio Strains, Inner Mongolia.</title>
        <authorList>
            <person name="Zheng L."/>
        </authorList>
    </citation>
    <scope>NUCLEOTIDE SEQUENCE</scope>
    <source>
        <strain evidence="6">M13F</strain>
    </source>
</reference>
<evidence type="ECO:0000256" key="2">
    <source>
        <dbReference type="ARBA" id="ARBA00023015"/>
    </source>
</evidence>
<dbReference type="CDD" id="cd08417">
    <property type="entry name" value="PBP2_Nitroaromatics_like"/>
    <property type="match status" value="1"/>
</dbReference>
<dbReference type="GO" id="GO:0003677">
    <property type="term" value="F:DNA binding"/>
    <property type="evidence" value="ECO:0007669"/>
    <property type="project" value="UniProtKB-KW"/>
</dbReference>
<dbReference type="AlphaFoldDB" id="A0A9X0R605"/>
<dbReference type="GeneID" id="79887613"/>
<keyword evidence="4" id="KW-0804">Transcription</keyword>
<dbReference type="InterPro" id="IPR005119">
    <property type="entry name" value="LysR_subst-bd"/>
</dbReference>
<dbReference type="InterPro" id="IPR036390">
    <property type="entry name" value="WH_DNA-bd_sf"/>
</dbReference>
<evidence type="ECO:0000313" key="7">
    <source>
        <dbReference type="Proteomes" id="UP000615796"/>
    </source>
</evidence>